<evidence type="ECO:0000256" key="4">
    <source>
        <dbReference type="ARBA" id="ARBA00023136"/>
    </source>
</evidence>
<organism evidence="8 9">
    <name type="scientific">Dioscorea zingiberensis</name>
    <dbReference type="NCBI Taxonomy" id="325984"/>
    <lineage>
        <taxon>Eukaryota</taxon>
        <taxon>Viridiplantae</taxon>
        <taxon>Streptophyta</taxon>
        <taxon>Embryophyta</taxon>
        <taxon>Tracheophyta</taxon>
        <taxon>Spermatophyta</taxon>
        <taxon>Magnoliopsida</taxon>
        <taxon>Liliopsida</taxon>
        <taxon>Dioscoreales</taxon>
        <taxon>Dioscoreaceae</taxon>
        <taxon>Dioscorea</taxon>
    </lineage>
</organism>
<sequence length="266" mass="28991">MTENSAAAKPILQKPPGYREPSAPPASAAPRPPAPPRKPPQLPPTLRYAGKRPVRRRRTRACCCRLCCWLFLILIALAFVFAVTGALAYLWFQPHLPLFRIQSVRTSRFNVSRSDGASSFDAAVAVTIQAVNPNGKMGLTYSDLEAVVSVADDDGDVDLGTATALGFAQGRRNSTPVRFAVVAKEVVVDESVASRMAARYRSKELSFVVEVRTKVGVRVGGKSTGRVPIRVECGAVSLKQTARVNTENDSTLPRCHINLLRWINLH</sequence>
<reference evidence="8" key="1">
    <citation type="submission" date="2021-03" db="EMBL/GenBank/DDBJ databases">
        <authorList>
            <person name="Li Z."/>
            <person name="Yang C."/>
        </authorList>
    </citation>
    <scope>NUCLEOTIDE SEQUENCE</scope>
    <source>
        <strain evidence="8">Dzin_1.0</strain>
        <tissue evidence="8">Leaf</tissue>
    </source>
</reference>
<keyword evidence="4 6" id="KW-0472">Membrane</keyword>
<dbReference type="GO" id="GO:0005886">
    <property type="term" value="C:plasma membrane"/>
    <property type="evidence" value="ECO:0007669"/>
    <property type="project" value="TreeGrafter"/>
</dbReference>
<evidence type="ECO:0000256" key="5">
    <source>
        <dbReference type="SAM" id="MobiDB-lite"/>
    </source>
</evidence>
<dbReference type="OrthoDB" id="777695at2759"/>
<evidence type="ECO:0000256" key="3">
    <source>
        <dbReference type="ARBA" id="ARBA00022989"/>
    </source>
</evidence>
<evidence type="ECO:0000313" key="8">
    <source>
        <dbReference type="EMBL" id="KAJ0989305.1"/>
    </source>
</evidence>
<evidence type="ECO:0000256" key="1">
    <source>
        <dbReference type="ARBA" id="ARBA00004167"/>
    </source>
</evidence>
<comment type="caution">
    <text evidence="8">The sequence shown here is derived from an EMBL/GenBank/DDBJ whole genome shotgun (WGS) entry which is preliminary data.</text>
</comment>
<dbReference type="PANTHER" id="PTHR31234:SF35">
    <property type="entry name" value="LATE EMBRYOGENESIS ABUNDANT (LEA) HYDROXYPROLINE-RICH GLYCOPROTEIN FAMILY"/>
    <property type="match status" value="1"/>
</dbReference>
<keyword evidence="2 6" id="KW-0812">Transmembrane</keyword>
<dbReference type="EMBL" id="JAGGNH010000001">
    <property type="protein sequence ID" value="KAJ0989305.1"/>
    <property type="molecule type" value="Genomic_DNA"/>
</dbReference>
<feature type="domain" description="Late embryogenesis abundant protein LEA-2 subgroup" evidence="7">
    <location>
        <begin position="130"/>
        <end position="233"/>
    </location>
</feature>
<dbReference type="Proteomes" id="UP001085076">
    <property type="component" value="Miscellaneous, Linkage group lg01"/>
</dbReference>
<reference evidence="8" key="2">
    <citation type="journal article" date="2022" name="Hortic Res">
        <title>The genome of Dioscorea zingiberensis sheds light on the biosynthesis, origin and evolution of the medicinally important diosgenin saponins.</title>
        <authorList>
            <person name="Li Y."/>
            <person name="Tan C."/>
            <person name="Li Z."/>
            <person name="Guo J."/>
            <person name="Li S."/>
            <person name="Chen X."/>
            <person name="Wang C."/>
            <person name="Dai X."/>
            <person name="Yang H."/>
            <person name="Song W."/>
            <person name="Hou L."/>
            <person name="Xu J."/>
            <person name="Tong Z."/>
            <person name="Xu A."/>
            <person name="Yuan X."/>
            <person name="Wang W."/>
            <person name="Yang Q."/>
            <person name="Chen L."/>
            <person name="Sun Z."/>
            <person name="Wang K."/>
            <person name="Pan B."/>
            <person name="Chen J."/>
            <person name="Bao Y."/>
            <person name="Liu F."/>
            <person name="Qi X."/>
            <person name="Gang D.R."/>
            <person name="Wen J."/>
            <person name="Li J."/>
        </authorList>
    </citation>
    <scope>NUCLEOTIDE SEQUENCE</scope>
    <source>
        <strain evidence="8">Dzin_1.0</strain>
    </source>
</reference>
<accession>A0A9D5DEP7</accession>
<dbReference type="AlphaFoldDB" id="A0A9D5DEP7"/>
<dbReference type="GO" id="GO:0098542">
    <property type="term" value="P:defense response to other organism"/>
    <property type="evidence" value="ECO:0007669"/>
    <property type="project" value="InterPro"/>
</dbReference>
<keyword evidence="9" id="KW-1185">Reference proteome</keyword>
<dbReference type="InterPro" id="IPR044839">
    <property type="entry name" value="NDR1-like"/>
</dbReference>
<evidence type="ECO:0000259" key="7">
    <source>
        <dbReference type="Pfam" id="PF03168"/>
    </source>
</evidence>
<dbReference type="PANTHER" id="PTHR31234">
    <property type="entry name" value="LATE EMBRYOGENESIS ABUNDANT (LEA) HYDROXYPROLINE-RICH GLYCOPROTEIN FAMILY"/>
    <property type="match status" value="1"/>
</dbReference>
<dbReference type="InterPro" id="IPR004864">
    <property type="entry name" value="LEA_2"/>
</dbReference>
<proteinExistence type="predicted"/>
<evidence type="ECO:0000256" key="6">
    <source>
        <dbReference type="SAM" id="Phobius"/>
    </source>
</evidence>
<name>A0A9D5DEP7_9LILI</name>
<feature type="transmembrane region" description="Helical" evidence="6">
    <location>
        <begin position="66"/>
        <end position="92"/>
    </location>
</feature>
<keyword evidence="3 6" id="KW-1133">Transmembrane helix</keyword>
<feature type="region of interest" description="Disordered" evidence="5">
    <location>
        <begin position="1"/>
        <end position="51"/>
    </location>
</feature>
<gene>
    <name evidence="8" type="ORF">J5N97_007661</name>
</gene>
<dbReference type="Pfam" id="PF03168">
    <property type="entry name" value="LEA_2"/>
    <property type="match status" value="1"/>
</dbReference>
<evidence type="ECO:0000256" key="2">
    <source>
        <dbReference type="ARBA" id="ARBA00022692"/>
    </source>
</evidence>
<protein>
    <recommendedName>
        <fullName evidence="7">Late embryogenesis abundant protein LEA-2 subgroup domain-containing protein</fullName>
    </recommendedName>
</protein>
<comment type="subcellular location">
    <subcellularLocation>
        <location evidence="1">Membrane</location>
        <topology evidence="1">Single-pass membrane protein</topology>
    </subcellularLocation>
</comment>
<evidence type="ECO:0000313" key="9">
    <source>
        <dbReference type="Proteomes" id="UP001085076"/>
    </source>
</evidence>
<feature type="compositionally biased region" description="Pro residues" evidence="5">
    <location>
        <begin position="30"/>
        <end position="43"/>
    </location>
</feature>